<evidence type="ECO:0000313" key="3">
    <source>
        <dbReference type="Proteomes" id="UP000249464"/>
    </source>
</evidence>
<feature type="region of interest" description="Disordered" evidence="1">
    <location>
        <begin position="197"/>
        <end position="253"/>
    </location>
</feature>
<feature type="compositionally biased region" description="Basic and acidic residues" evidence="1">
    <location>
        <begin position="231"/>
        <end position="242"/>
    </location>
</feature>
<accession>A0A2X0NZX1</accession>
<feature type="compositionally biased region" description="Acidic residues" evidence="1">
    <location>
        <begin position="104"/>
        <end position="127"/>
    </location>
</feature>
<dbReference type="STRING" id="796604.A0A2X0NZX1"/>
<dbReference type="Proteomes" id="UP000249464">
    <property type="component" value="Unassembled WGS sequence"/>
</dbReference>
<sequence length="661" mass="74194">MSNLECSAGASTSSPTKRPKPSLGTLPPELKAIIVAMVHEVDCEAALADEEDDDDDDDDDPVEEVVVEEEKENVKQVSKNNTSSKGKSVEMPPKAIIPERKPVDDDDDDDDDYDEDDADDDDDDDSSFDGRYARVPVHRTMCQLSLVNREFAALAQPFIWSAVHMDTKTLPDIYYFYTTIIPRHGQHIEGLSFSINEFCTQGPDDEGDDTNWEDTELDDDDDDDDDDELEADHHDPSTDAKVVHRKRNAVPAKKKSSMPADYIKVLDALAAAGICPRSKDTLYWHQYATARALLFEEILRKLPKLTTLDFDLLAHFPRNDGPSDPRRVPVVDSFPGSLLEEGGVGPQIIDLTLYGDSNSMIPFNELEVMLGAFPNLKRLHLGFEPTSEDDEDDGPECVYKALAELKYLESFTLDNAYWLDTRFANHEFKGPLKLIALSDATEITWDALRRAVEKLSATLEVLDLDSFALEFADLLDSAQTEGDAEGGFGPRERLLRPWKLPKLDTLVLETDHDPAVLTVFNDCPIKQLELGMCELFGYSTVEDFITMHESTLKSLIVIQDSFLTPAQMESLELLAFHKGIDLVVRDPDSDSEDEDDTYRQEDLDAQLYYAERGHDEDDLYRYQGFDHWGYGDDLDGDDSEDGYDSEDEFGPGGSSRFALVD</sequence>
<keyword evidence="3" id="KW-1185">Reference proteome</keyword>
<name>A0A2X0NZX1_9BASI</name>
<dbReference type="AlphaFoldDB" id="A0A2X0NZX1"/>
<feature type="compositionally biased region" description="Acidic residues" evidence="1">
    <location>
        <begin position="632"/>
        <end position="649"/>
    </location>
</feature>
<evidence type="ECO:0000313" key="2">
    <source>
        <dbReference type="EMBL" id="SGY22928.1"/>
    </source>
</evidence>
<feature type="region of interest" description="Disordered" evidence="1">
    <location>
        <begin position="632"/>
        <end position="661"/>
    </location>
</feature>
<gene>
    <name evidence="2" type="primary">BQ5605_C019g08873</name>
    <name evidence="2" type="ORF">BQ5605_C019G08873</name>
</gene>
<reference evidence="2 3" key="1">
    <citation type="submission" date="2016-11" db="EMBL/GenBank/DDBJ databases">
        <authorList>
            <person name="Jaros S."/>
            <person name="Januszkiewicz K."/>
            <person name="Wedrychowicz H."/>
        </authorList>
    </citation>
    <scope>NUCLEOTIDE SEQUENCE [LARGE SCALE GENOMIC DNA]</scope>
</reference>
<feature type="region of interest" description="Disordered" evidence="1">
    <location>
        <begin position="1"/>
        <end position="26"/>
    </location>
</feature>
<evidence type="ECO:0000256" key="1">
    <source>
        <dbReference type="SAM" id="MobiDB-lite"/>
    </source>
</evidence>
<organism evidence="2 3">
    <name type="scientific">Microbotryum silenes-dioicae</name>
    <dbReference type="NCBI Taxonomy" id="796604"/>
    <lineage>
        <taxon>Eukaryota</taxon>
        <taxon>Fungi</taxon>
        <taxon>Dikarya</taxon>
        <taxon>Basidiomycota</taxon>
        <taxon>Pucciniomycotina</taxon>
        <taxon>Microbotryomycetes</taxon>
        <taxon>Microbotryales</taxon>
        <taxon>Microbotryaceae</taxon>
        <taxon>Microbotryum</taxon>
    </lineage>
</organism>
<feature type="compositionally biased region" description="Basic residues" evidence="1">
    <location>
        <begin position="243"/>
        <end position="253"/>
    </location>
</feature>
<feature type="compositionally biased region" description="Acidic residues" evidence="1">
    <location>
        <begin position="47"/>
        <end position="71"/>
    </location>
</feature>
<feature type="compositionally biased region" description="Acidic residues" evidence="1">
    <location>
        <begin position="203"/>
        <end position="230"/>
    </location>
</feature>
<dbReference type="InterPro" id="IPR032675">
    <property type="entry name" value="LRR_dom_sf"/>
</dbReference>
<dbReference type="EMBL" id="FQNC01000019">
    <property type="protein sequence ID" value="SGY22928.1"/>
    <property type="molecule type" value="Genomic_DNA"/>
</dbReference>
<proteinExistence type="predicted"/>
<dbReference type="Gene3D" id="3.80.10.10">
    <property type="entry name" value="Ribonuclease Inhibitor"/>
    <property type="match status" value="1"/>
</dbReference>
<protein>
    <submittedName>
        <fullName evidence="2">BQ5605_C019g08873 protein</fullName>
    </submittedName>
</protein>
<feature type="compositionally biased region" description="Polar residues" evidence="1">
    <location>
        <begin position="75"/>
        <end position="86"/>
    </location>
</feature>
<feature type="region of interest" description="Disordered" evidence="1">
    <location>
        <begin position="44"/>
        <end position="130"/>
    </location>
</feature>